<keyword evidence="2" id="KW-1185">Reference proteome</keyword>
<protein>
    <recommendedName>
        <fullName evidence="3">DDE Tnp4 domain-containing protein</fullName>
    </recommendedName>
</protein>
<gene>
    <name evidence="1" type="ORF">V5799_002662</name>
</gene>
<proteinExistence type="predicted"/>
<feature type="non-terminal residue" evidence="1">
    <location>
        <position position="131"/>
    </location>
</feature>
<accession>A0AAQ4DB66</accession>
<dbReference type="Proteomes" id="UP001321473">
    <property type="component" value="Unassembled WGS sequence"/>
</dbReference>
<sequence>MVDEKLSKQWLCRDPISSGERLALTLRYLSSGMPIPDVAMAFRIGIETAREAIHLTCQVLWDVLSPLYMKPPTESEWRDIAAGFWHQWQFPNCLGAVDGKHVNIKRPKKSGSLYFNYKGTYSIVLMAVVDS</sequence>
<name>A0AAQ4DB66_AMBAM</name>
<evidence type="ECO:0000313" key="1">
    <source>
        <dbReference type="EMBL" id="KAK8759706.1"/>
    </source>
</evidence>
<reference evidence="1 2" key="1">
    <citation type="journal article" date="2023" name="Arcadia Sci">
        <title>De novo assembly of a long-read Amblyomma americanum tick genome.</title>
        <authorList>
            <person name="Chou S."/>
            <person name="Poskanzer K.E."/>
            <person name="Rollins M."/>
            <person name="Thuy-Boun P.S."/>
        </authorList>
    </citation>
    <scope>NUCLEOTIDE SEQUENCE [LARGE SCALE GENOMIC DNA]</scope>
    <source>
        <strain evidence="1">F_SG_1</strain>
        <tissue evidence="1">Salivary glands</tissue>
    </source>
</reference>
<evidence type="ECO:0000313" key="2">
    <source>
        <dbReference type="Proteomes" id="UP001321473"/>
    </source>
</evidence>
<evidence type="ECO:0008006" key="3">
    <source>
        <dbReference type="Google" id="ProtNLM"/>
    </source>
</evidence>
<dbReference type="EMBL" id="JARKHS020032712">
    <property type="protein sequence ID" value="KAK8759706.1"/>
    <property type="molecule type" value="Genomic_DNA"/>
</dbReference>
<comment type="caution">
    <text evidence="1">The sequence shown here is derived from an EMBL/GenBank/DDBJ whole genome shotgun (WGS) entry which is preliminary data.</text>
</comment>
<organism evidence="1 2">
    <name type="scientific">Amblyomma americanum</name>
    <name type="common">Lone star tick</name>
    <dbReference type="NCBI Taxonomy" id="6943"/>
    <lineage>
        <taxon>Eukaryota</taxon>
        <taxon>Metazoa</taxon>
        <taxon>Ecdysozoa</taxon>
        <taxon>Arthropoda</taxon>
        <taxon>Chelicerata</taxon>
        <taxon>Arachnida</taxon>
        <taxon>Acari</taxon>
        <taxon>Parasitiformes</taxon>
        <taxon>Ixodida</taxon>
        <taxon>Ixodoidea</taxon>
        <taxon>Ixodidae</taxon>
        <taxon>Amblyomminae</taxon>
        <taxon>Amblyomma</taxon>
    </lineage>
</organism>
<dbReference type="AlphaFoldDB" id="A0AAQ4DB66"/>